<keyword evidence="2" id="KW-1185">Reference proteome</keyword>
<accession>A0A081CAG2</accession>
<sequence length="54" mass="5945">MDFTAIQPGQLDKFQHVIDALPLLPPEASTHPQAEHHVLFDVQKREQLKSGGAG</sequence>
<dbReference type="STRING" id="1499967.U27_01468"/>
<reference evidence="1" key="1">
    <citation type="journal article" date="2015" name="PeerJ">
        <title>First genomic representation of candidate bacterial phylum KSB3 points to enhanced environmental sensing as a trigger of wastewater bulking.</title>
        <authorList>
            <person name="Sekiguchi Y."/>
            <person name="Ohashi A."/>
            <person name="Parks D.H."/>
            <person name="Yamauchi T."/>
            <person name="Tyson G.W."/>
            <person name="Hugenholtz P."/>
        </authorList>
    </citation>
    <scope>NUCLEOTIDE SEQUENCE [LARGE SCALE GENOMIC DNA]</scope>
</reference>
<name>A0A081CAG2_VECG1</name>
<proteinExistence type="predicted"/>
<dbReference type="EMBL" id="DF820480">
    <property type="protein sequence ID" value="GAK61567.1"/>
    <property type="molecule type" value="Genomic_DNA"/>
</dbReference>
<protein>
    <submittedName>
        <fullName evidence="1">Uncharacterized protein</fullName>
    </submittedName>
</protein>
<organism evidence="1">
    <name type="scientific">Vecturithrix granuli</name>
    <dbReference type="NCBI Taxonomy" id="1499967"/>
    <lineage>
        <taxon>Bacteria</taxon>
        <taxon>Candidatus Moduliflexota</taxon>
        <taxon>Candidatus Vecturitrichia</taxon>
        <taxon>Candidatus Vecturitrichales</taxon>
        <taxon>Candidatus Vecturitrichaceae</taxon>
        <taxon>Candidatus Vecturithrix</taxon>
    </lineage>
</organism>
<dbReference type="HOGENOM" id="CLU_3040736_0_0_0"/>
<evidence type="ECO:0000313" key="2">
    <source>
        <dbReference type="Proteomes" id="UP000030661"/>
    </source>
</evidence>
<gene>
    <name evidence="1" type="ORF">U27_01468</name>
</gene>
<dbReference type="Proteomes" id="UP000030661">
    <property type="component" value="Unassembled WGS sequence"/>
</dbReference>
<dbReference type="AlphaFoldDB" id="A0A081CAG2"/>
<evidence type="ECO:0000313" key="1">
    <source>
        <dbReference type="EMBL" id="GAK61567.1"/>
    </source>
</evidence>